<gene>
    <name evidence="2" type="ORF">J1899_08625</name>
</gene>
<evidence type="ECO:0000313" key="2">
    <source>
        <dbReference type="EMBL" id="QVY63088.1"/>
    </source>
</evidence>
<keyword evidence="1" id="KW-0812">Transmembrane</keyword>
<dbReference type="RefSeq" id="WP_066447171.1">
    <property type="nucleotide sequence ID" value="NZ_CP071709.1"/>
</dbReference>
<keyword evidence="1" id="KW-0472">Membrane</keyword>
<protein>
    <submittedName>
        <fullName evidence="2">DUF58 domain-containing protein</fullName>
    </submittedName>
</protein>
<dbReference type="PANTHER" id="PTHR34351:SF2">
    <property type="entry name" value="DUF58 DOMAIN-CONTAINING PROTEIN"/>
    <property type="match status" value="1"/>
</dbReference>
<reference evidence="2 3" key="1">
    <citation type="submission" date="2021-03" db="EMBL/GenBank/DDBJ databases">
        <title>The first data on the complete genome of the tetrodotoxin-producing bacterium.</title>
        <authorList>
            <person name="Melnikova D.I."/>
            <person name="Nijland R."/>
            <person name="Magarlamov T.Y."/>
        </authorList>
    </citation>
    <scope>NUCLEOTIDE SEQUENCE [LARGE SCALE GENOMIC DNA]</scope>
    <source>
        <strain evidence="2 3">1839</strain>
    </source>
</reference>
<keyword evidence="1" id="KW-1133">Transmembrane helix</keyword>
<organism evidence="2 3">
    <name type="scientific">Cytobacillus gottheilii</name>
    <dbReference type="NCBI Taxonomy" id="859144"/>
    <lineage>
        <taxon>Bacteria</taxon>
        <taxon>Bacillati</taxon>
        <taxon>Bacillota</taxon>
        <taxon>Bacilli</taxon>
        <taxon>Bacillales</taxon>
        <taxon>Bacillaceae</taxon>
        <taxon>Cytobacillus</taxon>
    </lineage>
</organism>
<dbReference type="EMBL" id="CP071709">
    <property type="protein sequence ID" value="QVY63088.1"/>
    <property type="molecule type" value="Genomic_DNA"/>
</dbReference>
<sequence>MKQWRKYTVEDHYFSVTGLIAIILFFASLYFHSWPVFFAAVMFIILSYSNAKYLKLAGKKLIFHDQKRRDKFFTEESGEWVLHFENQGVPILKGELLVYFDDVVSPSDESYVPRLSIYEISIPFSINFRQTNIIKIPFIARNRGMAKIRKMEIHIPHFFGLGETVLEYNQLMMQEALVYPQTLNVKNKNALMTDRQGESEAPYSLFEDLLAPAGTRDYNRSDSFNRIHWKASARKQVLQTKIFDKVAETGWNLSINISDRHSITGEIEELLKSTADLAYYFVQKNIPFSLCINIRKAGNTPFYYISAGTGKEHLQKVLEMLALVDTHGSIYPYEKMLSFYTRHLSVQPFFLHGGREPKYDDSLQVLAQRGVSIYDLLIQGENAAIHKKTIVKRKVVLS</sequence>
<feature type="transmembrane region" description="Helical" evidence="1">
    <location>
        <begin position="12"/>
        <end position="31"/>
    </location>
</feature>
<keyword evidence="3" id="KW-1185">Reference proteome</keyword>
<dbReference type="Proteomes" id="UP000679247">
    <property type="component" value="Chromosome"/>
</dbReference>
<proteinExistence type="predicted"/>
<accession>A0ABX8FGG8</accession>
<evidence type="ECO:0000313" key="3">
    <source>
        <dbReference type="Proteomes" id="UP000679247"/>
    </source>
</evidence>
<dbReference type="PANTHER" id="PTHR34351">
    <property type="entry name" value="SLR1927 PROTEIN-RELATED"/>
    <property type="match status" value="1"/>
</dbReference>
<evidence type="ECO:0000256" key="1">
    <source>
        <dbReference type="SAM" id="Phobius"/>
    </source>
</evidence>
<name>A0ABX8FGG8_9BACI</name>